<evidence type="ECO:0000313" key="2">
    <source>
        <dbReference type="Proteomes" id="UP000501568"/>
    </source>
</evidence>
<gene>
    <name evidence="1" type="ORF">G5C33_10025</name>
</gene>
<accession>A0A6G6Y674</accession>
<protein>
    <submittedName>
        <fullName evidence="1">Uncharacterized protein</fullName>
    </submittedName>
</protein>
<evidence type="ECO:0000313" key="1">
    <source>
        <dbReference type="EMBL" id="QIG80083.1"/>
    </source>
</evidence>
<name>A0A6G6Y674_9SPHN</name>
<dbReference type="Proteomes" id="UP000501568">
    <property type="component" value="Chromosome"/>
</dbReference>
<sequence length="161" mass="17539">MTKLRPPLSFEAAIQRVVALLPRGYETAGAALGRSARFVGQLGDPDRREQIKLRDALKLDQLYRRFGGRGAPLLESYQLQLGVADLESRIDEPNVPASAIELVREGSEAVSASIAFTVPGATERTRTDAIRETEELAQACQRALAQLRSAPLPPPKARQPP</sequence>
<proteinExistence type="predicted"/>
<reference evidence="1 2" key="1">
    <citation type="submission" date="2020-02" db="EMBL/GenBank/DDBJ databases">
        <authorList>
            <person name="Zheng R.K."/>
            <person name="Sun C.M."/>
        </authorList>
    </citation>
    <scope>NUCLEOTIDE SEQUENCE [LARGE SCALE GENOMIC DNA]</scope>
    <source>
        <strain evidence="2">zrk23</strain>
    </source>
</reference>
<keyword evidence="2" id="KW-1185">Reference proteome</keyword>
<dbReference type="AlphaFoldDB" id="A0A6G6Y674"/>
<dbReference type="KEGG" id="spzr:G5C33_10025"/>
<dbReference type="EMBL" id="CP049109">
    <property type="protein sequence ID" value="QIG80083.1"/>
    <property type="molecule type" value="Genomic_DNA"/>
</dbReference>
<organism evidence="1 2">
    <name type="scientific">Stakelama tenebrarum</name>
    <dbReference type="NCBI Taxonomy" id="2711215"/>
    <lineage>
        <taxon>Bacteria</taxon>
        <taxon>Pseudomonadati</taxon>
        <taxon>Pseudomonadota</taxon>
        <taxon>Alphaproteobacteria</taxon>
        <taxon>Sphingomonadales</taxon>
        <taxon>Sphingomonadaceae</taxon>
        <taxon>Stakelama</taxon>
    </lineage>
</organism>
<dbReference type="RefSeq" id="WP_165327086.1">
    <property type="nucleotide sequence ID" value="NZ_CP049109.1"/>
</dbReference>